<protein>
    <submittedName>
        <fullName evidence="1">Uncharacterized protein</fullName>
    </submittedName>
</protein>
<gene>
    <name evidence="1" type="ORF">OHM77_01015</name>
</gene>
<dbReference type="Proteomes" id="UP001234916">
    <property type="component" value="Chromosome"/>
</dbReference>
<reference evidence="1" key="1">
    <citation type="journal article" date="2023" name="Nat. Microbiol.">
        <title>Enrichment and characterization of a nitric oxide-reducing microbial community in a continuous bioreactor.</title>
        <authorList>
            <person name="Garrido-Amador P."/>
            <person name="Stortenbeker N."/>
            <person name="Wessels H.J.C.T."/>
            <person name="Speth D.R."/>
            <person name="Garcia-Heredia I."/>
            <person name="Kartal B."/>
        </authorList>
    </citation>
    <scope>NUCLEOTIDE SEQUENCE</scope>
    <source>
        <strain evidence="1">MAG1</strain>
    </source>
</reference>
<dbReference type="EMBL" id="CP107246">
    <property type="protein sequence ID" value="WIM05903.1"/>
    <property type="molecule type" value="Genomic_DNA"/>
</dbReference>
<dbReference type="KEGG" id="npv:OHM77_01015"/>
<organism evidence="1">
    <name type="scientific">Candidatus Nitricoxidivorans perseverans</name>
    <dbReference type="NCBI Taxonomy" id="2975601"/>
    <lineage>
        <taxon>Bacteria</taxon>
        <taxon>Pseudomonadati</taxon>
        <taxon>Pseudomonadota</taxon>
        <taxon>Betaproteobacteria</taxon>
        <taxon>Nitrosomonadales</taxon>
        <taxon>Sterolibacteriaceae</taxon>
        <taxon>Candidatus Nitricoxidivorans</taxon>
    </lineage>
</organism>
<evidence type="ECO:0000313" key="1">
    <source>
        <dbReference type="EMBL" id="WIM05903.1"/>
    </source>
</evidence>
<dbReference type="AlphaFoldDB" id="A0AA49FLV6"/>
<proteinExistence type="predicted"/>
<accession>A0AA49FLV6</accession>
<sequence>MLFGLVPECRGVIFHRMNPNKTTDQPQVWLFDGKPEYVDVKVASAFSTEGGYIIALELADGAIRLAATRYPAKYVTAWRHNVKRYGLPDVLRVLVSRPYIRYEAVKRSLAKLLFEHRDDESDGYRLAVDTLTEKARTMLTDAGI</sequence>
<name>A0AA49FLV6_9PROT</name>